<evidence type="ECO:0000256" key="2">
    <source>
        <dbReference type="ARBA" id="ARBA00022803"/>
    </source>
</evidence>
<dbReference type="InterPro" id="IPR052346">
    <property type="entry name" value="O-mannosyl-transferase_TMTC"/>
</dbReference>
<feature type="transmembrane region" description="Helical" evidence="4">
    <location>
        <begin position="121"/>
        <end position="138"/>
    </location>
</feature>
<proteinExistence type="predicted"/>
<evidence type="ECO:0000313" key="6">
    <source>
        <dbReference type="Proteomes" id="UP000266426"/>
    </source>
</evidence>
<feature type="transmembrane region" description="Helical" evidence="4">
    <location>
        <begin position="388"/>
        <end position="404"/>
    </location>
</feature>
<feature type="transmembrane region" description="Helical" evidence="4">
    <location>
        <begin position="335"/>
        <end position="356"/>
    </location>
</feature>
<protein>
    <submittedName>
        <fullName evidence="5">Uncharacterized protein</fullName>
    </submittedName>
</protein>
<evidence type="ECO:0000256" key="4">
    <source>
        <dbReference type="SAM" id="Phobius"/>
    </source>
</evidence>
<evidence type="ECO:0000313" key="5">
    <source>
        <dbReference type="EMBL" id="RJP59186.1"/>
    </source>
</evidence>
<dbReference type="Gene3D" id="1.25.40.10">
    <property type="entry name" value="Tetratricopeptide repeat domain"/>
    <property type="match status" value="1"/>
</dbReference>
<feature type="transmembrane region" description="Helical" evidence="4">
    <location>
        <begin position="236"/>
        <end position="256"/>
    </location>
</feature>
<evidence type="ECO:0000256" key="1">
    <source>
        <dbReference type="ARBA" id="ARBA00022737"/>
    </source>
</evidence>
<accession>A0A3A4R421</accession>
<keyword evidence="4" id="KW-1133">Transmembrane helix</keyword>
<dbReference type="InterPro" id="IPR019734">
    <property type="entry name" value="TPR_rpt"/>
</dbReference>
<name>A0A3A4R421_9BACT</name>
<dbReference type="PANTHER" id="PTHR44227:SF3">
    <property type="entry name" value="PROTEIN O-MANNOSYL-TRANSFERASE TMTC4"/>
    <property type="match status" value="1"/>
</dbReference>
<dbReference type="InterPro" id="IPR011990">
    <property type="entry name" value="TPR-like_helical_dom_sf"/>
</dbReference>
<gene>
    <name evidence="5" type="ORF">C4541_06765</name>
</gene>
<keyword evidence="2 3" id="KW-0802">TPR repeat</keyword>
<dbReference type="PROSITE" id="PS50005">
    <property type="entry name" value="TPR"/>
    <property type="match status" value="2"/>
</dbReference>
<feature type="transmembrane region" description="Helical" evidence="4">
    <location>
        <begin position="145"/>
        <end position="164"/>
    </location>
</feature>
<dbReference type="Proteomes" id="UP000266426">
    <property type="component" value="Unassembled WGS sequence"/>
</dbReference>
<feature type="transmembrane region" description="Helical" evidence="4">
    <location>
        <begin position="30"/>
        <end position="48"/>
    </location>
</feature>
<feature type="transmembrane region" description="Helical" evidence="4">
    <location>
        <begin position="306"/>
        <end position="328"/>
    </location>
</feature>
<keyword evidence="1" id="KW-0677">Repeat</keyword>
<feature type="transmembrane region" description="Helical" evidence="4">
    <location>
        <begin position="170"/>
        <end position="188"/>
    </location>
</feature>
<dbReference type="EMBL" id="QZJZ01000054">
    <property type="protein sequence ID" value="RJP59186.1"/>
    <property type="molecule type" value="Genomic_DNA"/>
</dbReference>
<organism evidence="5 6">
    <name type="scientific">Candidatus Auribacter fodinae</name>
    <dbReference type="NCBI Taxonomy" id="2093366"/>
    <lineage>
        <taxon>Bacteria</taxon>
        <taxon>Pseudomonadati</taxon>
        <taxon>Candidatus Auribacterota</taxon>
        <taxon>Candidatus Auribacteria</taxon>
        <taxon>Candidatus Auribacterales</taxon>
        <taxon>Candidatus Auribacteraceae</taxon>
        <taxon>Candidatus Auribacter</taxon>
    </lineage>
</organism>
<keyword evidence="4" id="KW-0812">Transmembrane</keyword>
<dbReference type="Pfam" id="PF13181">
    <property type="entry name" value="TPR_8"/>
    <property type="match status" value="1"/>
</dbReference>
<dbReference type="AlphaFoldDB" id="A0A3A4R421"/>
<dbReference type="SMART" id="SM00028">
    <property type="entry name" value="TPR"/>
    <property type="match status" value="4"/>
</dbReference>
<keyword evidence="4" id="KW-0472">Membrane</keyword>
<feature type="repeat" description="TPR" evidence="3">
    <location>
        <begin position="428"/>
        <end position="461"/>
    </location>
</feature>
<comment type="caution">
    <text evidence="5">The sequence shown here is derived from an EMBL/GenBank/DDBJ whole genome shotgun (WGS) entry which is preliminary data.</text>
</comment>
<reference evidence="5 6" key="1">
    <citation type="journal article" date="2017" name="ISME J.">
        <title>Energy and carbon metabolisms in a deep terrestrial subsurface fluid microbial community.</title>
        <authorList>
            <person name="Momper L."/>
            <person name="Jungbluth S.P."/>
            <person name="Lee M.D."/>
            <person name="Amend J.P."/>
        </authorList>
    </citation>
    <scope>NUCLEOTIDE SEQUENCE [LARGE SCALE GENOMIC DNA]</scope>
    <source>
        <strain evidence="5">SURF_26</strain>
    </source>
</reference>
<evidence type="ECO:0000256" key="3">
    <source>
        <dbReference type="PROSITE-ProRule" id="PRU00339"/>
    </source>
</evidence>
<feature type="transmembrane region" description="Helical" evidence="4">
    <location>
        <begin position="362"/>
        <end position="381"/>
    </location>
</feature>
<sequence>MFIIWNCGTLCQTDFIPFVVNTQAMTYKNILSIGSLLLVGVLAFFNTLDSQFVYDDHAYIQNNHHIQSLRHIPDYFTNLFAAQGTGPEGQFKVYRPLVAFSFAIDHAVWGLNPHGFHLTNLVLHISVGILIFIFIHILTGQRLTALITGTVFLVHPLQTEAVSWLSGRGNMLYCLFGIITLIFSVRFIRTNRLHGYFLSLLFFIPALFSKEMAMNLIPLTILIIIYDRRVFQKKSILLLISMSIIALLYMAIRYSVVERIGQMGYWGNSRLITMLTMSKVILIYLYKLFFPFNQSVLPDITLITSVFSIQAIVSVLILITLTITLCIYRNQRLAVFGLLWIIITLMPVLNIIPIRALYAERFLYFGIVGFGLFISHVATVTIKNKKRLSILFGIISLIYCSLTIKQNKHWSSDYTLWQYEVNLNLHSGKAYNGLGLALLEKGYADAGLSALSTAVALEPDNSYYINNLAVAYQKTGDIEALRALLRNAPLTSQSQAVVYHNLGVYHIDKGQPEKALPYLLQSTSIDSNYANAFNTLGICYAQLNENSKALLSWQSAITIYPTWKEPYYNIIINCINSKDTETALLYIEKARKLFPKSTVFENIKKSLE</sequence>
<dbReference type="PANTHER" id="PTHR44227">
    <property type="match status" value="1"/>
</dbReference>
<dbReference type="SUPFAM" id="SSF48452">
    <property type="entry name" value="TPR-like"/>
    <property type="match status" value="1"/>
</dbReference>
<feature type="repeat" description="TPR" evidence="3">
    <location>
        <begin position="530"/>
        <end position="563"/>
    </location>
</feature>
<feature type="transmembrane region" description="Helical" evidence="4">
    <location>
        <begin position="268"/>
        <end position="286"/>
    </location>
</feature>
<feature type="transmembrane region" description="Helical" evidence="4">
    <location>
        <begin position="200"/>
        <end position="224"/>
    </location>
</feature>